<dbReference type="PANTHER" id="PTHR43384">
    <property type="entry name" value="SEPTUM SITE-DETERMINING PROTEIN MIND HOMOLOG, CHLOROPLASTIC-RELATED"/>
    <property type="match status" value="1"/>
</dbReference>
<dbReference type="InterPro" id="IPR014433">
    <property type="entry name" value="CooC"/>
</dbReference>
<dbReference type="GO" id="GO:0009898">
    <property type="term" value="C:cytoplasmic side of plasma membrane"/>
    <property type="evidence" value="ECO:0007669"/>
    <property type="project" value="TreeGrafter"/>
</dbReference>
<protein>
    <submittedName>
        <fullName evidence="4">AAA family ATPase</fullName>
    </submittedName>
</protein>
<reference evidence="4" key="2">
    <citation type="submission" date="2021-04" db="EMBL/GenBank/DDBJ databases">
        <authorList>
            <person name="Gilroy R."/>
        </authorList>
    </citation>
    <scope>NUCLEOTIDE SEQUENCE</scope>
    <source>
        <strain evidence="4">ChiW19-6364</strain>
    </source>
</reference>
<feature type="domain" description="CobQ/CobB/MinD/ParA nucleotide binding" evidence="3">
    <location>
        <begin position="5"/>
        <end position="233"/>
    </location>
</feature>
<dbReference type="GO" id="GO:0051782">
    <property type="term" value="P:negative regulation of cell division"/>
    <property type="evidence" value="ECO:0007669"/>
    <property type="project" value="TreeGrafter"/>
</dbReference>
<dbReference type="GO" id="GO:0016887">
    <property type="term" value="F:ATP hydrolysis activity"/>
    <property type="evidence" value="ECO:0007669"/>
    <property type="project" value="TreeGrafter"/>
</dbReference>
<dbReference type="PANTHER" id="PTHR43384:SF6">
    <property type="entry name" value="SEPTUM SITE-DETERMINING PROTEIN MIND HOMOLOG, CHLOROPLASTIC"/>
    <property type="match status" value="1"/>
</dbReference>
<accession>A0A9D2R974</accession>
<keyword evidence="1" id="KW-0547">Nucleotide-binding</keyword>
<evidence type="ECO:0000256" key="1">
    <source>
        <dbReference type="ARBA" id="ARBA00022741"/>
    </source>
</evidence>
<dbReference type="InterPro" id="IPR002586">
    <property type="entry name" value="CobQ/CobB/MinD/ParA_Nub-bd_dom"/>
</dbReference>
<comment type="caution">
    <text evidence="4">The sequence shown here is derived from an EMBL/GenBank/DDBJ whole genome shotgun (WGS) entry which is preliminary data.</text>
</comment>
<dbReference type="PIRSF" id="PIRSF005647">
    <property type="entry name" value="CooC"/>
    <property type="match status" value="1"/>
</dbReference>
<dbReference type="InterPro" id="IPR050625">
    <property type="entry name" value="ParA/MinD_ATPase"/>
</dbReference>
<proteinExistence type="predicted"/>
<evidence type="ECO:0000313" key="5">
    <source>
        <dbReference type="Proteomes" id="UP000823850"/>
    </source>
</evidence>
<organism evidence="4 5">
    <name type="scientific">Candidatus Blautia stercoripullorum</name>
    <dbReference type="NCBI Taxonomy" id="2838502"/>
    <lineage>
        <taxon>Bacteria</taxon>
        <taxon>Bacillati</taxon>
        <taxon>Bacillota</taxon>
        <taxon>Clostridia</taxon>
        <taxon>Lachnospirales</taxon>
        <taxon>Lachnospiraceae</taxon>
        <taxon>Blautia</taxon>
    </lineage>
</organism>
<evidence type="ECO:0000256" key="2">
    <source>
        <dbReference type="ARBA" id="ARBA00022840"/>
    </source>
</evidence>
<dbReference type="Proteomes" id="UP000823850">
    <property type="component" value="Unassembled WGS sequence"/>
</dbReference>
<dbReference type="AlphaFoldDB" id="A0A9D2R974"/>
<dbReference type="SUPFAM" id="SSF52540">
    <property type="entry name" value="P-loop containing nucleoside triphosphate hydrolases"/>
    <property type="match status" value="1"/>
</dbReference>
<reference evidence="4" key="1">
    <citation type="journal article" date="2021" name="PeerJ">
        <title>Extensive microbial diversity within the chicken gut microbiome revealed by metagenomics and culture.</title>
        <authorList>
            <person name="Gilroy R."/>
            <person name="Ravi A."/>
            <person name="Getino M."/>
            <person name="Pursley I."/>
            <person name="Horton D.L."/>
            <person name="Alikhan N.F."/>
            <person name="Baker D."/>
            <person name="Gharbi K."/>
            <person name="Hall N."/>
            <person name="Watson M."/>
            <person name="Adriaenssens E.M."/>
            <person name="Foster-Nyarko E."/>
            <person name="Jarju S."/>
            <person name="Secka A."/>
            <person name="Antonio M."/>
            <person name="Oren A."/>
            <person name="Chaudhuri R.R."/>
            <person name="La Ragione R."/>
            <person name="Hildebrand F."/>
            <person name="Pallen M.J."/>
        </authorList>
    </citation>
    <scope>NUCLEOTIDE SEQUENCE</scope>
    <source>
        <strain evidence="4">ChiW19-6364</strain>
    </source>
</reference>
<keyword evidence="2" id="KW-0067">ATP-binding</keyword>
<dbReference type="GO" id="GO:0005524">
    <property type="term" value="F:ATP binding"/>
    <property type="evidence" value="ECO:0007669"/>
    <property type="project" value="UniProtKB-KW"/>
</dbReference>
<dbReference type="EMBL" id="DWUX01000088">
    <property type="protein sequence ID" value="HJD39342.1"/>
    <property type="molecule type" value="Genomic_DNA"/>
</dbReference>
<name>A0A9D2R974_9FIRM</name>
<dbReference type="GO" id="GO:0005829">
    <property type="term" value="C:cytosol"/>
    <property type="evidence" value="ECO:0007669"/>
    <property type="project" value="TreeGrafter"/>
</dbReference>
<dbReference type="Pfam" id="PF01656">
    <property type="entry name" value="CbiA"/>
    <property type="match status" value="1"/>
</dbReference>
<evidence type="ECO:0000313" key="4">
    <source>
        <dbReference type="EMBL" id="HJD39342.1"/>
    </source>
</evidence>
<sequence length="256" mass="27667">MAHVIAVAGKGGVGKTTLTGLIIQYLGEKGKGPILAVDADANSNLNEVLGVEVETTLGEIREEVAGAEMAAKNPIPSGVSKADYMEFKFDDALVESDNFDLLVMGRTQGKGCYCFVNGLLQAQIQRLEKNYPYIIVDNEAGMEHISRGVLPNMETAILVSDCSRRGVQAAGRIAQLIKECDMHPKQVGLIVNRAPNGVLNEGTRDEIEKQGLHLLGVVPQNEAVYDYDCNGTPTVDLPEDSPVKKAVREIVDKLEF</sequence>
<gene>
    <name evidence="4" type="ORF">H9913_04880</name>
</gene>
<dbReference type="Gene3D" id="3.40.50.300">
    <property type="entry name" value="P-loop containing nucleotide triphosphate hydrolases"/>
    <property type="match status" value="1"/>
</dbReference>
<dbReference type="InterPro" id="IPR027417">
    <property type="entry name" value="P-loop_NTPase"/>
</dbReference>
<evidence type="ECO:0000259" key="3">
    <source>
        <dbReference type="Pfam" id="PF01656"/>
    </source>
</evidence>